<feature type="domain" description="NmrA-like" evidence="3">
    <location>
        <begin position="1"/>
        <end position="324"/>
    </location>
</feature>
<dbReference type="Pfam" id="PF05368">
    <property type="entry name" value="NmrA"/>
    <property type="match status" value="1"/>
</dbReference>
<keyword evidence="2" id="KW-0521">NADP</keyword>
<organism evidence="4 5">
    <name type="scientific">Humicola insolens</name>
    <name type="common">Soft-rot fungus</name>
    <dbReference type="NCBI Taxonomy" id="85995"/>
    <lineage>
        <taxon>Eukaryota</taxon>
        <taxon>Fungi</taxon>
        <taxon>Dikarya</taxon>
        <taxon>Ascomycota</taxon>
        <taxon>Pezizomycotina</taxon>
        <taxon>Sordariomycetes</taxon>
        <taxon>Sordariomycetidae</taxon>
        <taxon>Sordariales</taxon>
        <taxon>Chaetomiaceae</taxon>
        <taxon>Mycothermus</taxon>
    </lineage>
</organism>
<evidence type="ECO:0000313" key="5">
    <source>
        <dbReference type="Proteomes" id="UP001583172"/>
    </source>
</evidence>
<dbReference type="Gene3D" id="3.90.25.10">
    <property type="entry name" value="UDP-galactose 4-epimerase, domain 1"/>
    <property type="match status" value="1"/>
</dbReference>
<evidence type="ECO:0000313" key="4">
    <source>
        <dbReference type="EMBL" id="KAL1841905.1"/>
    </source>
</evidence>
<dbReference type="Proteomes" id="UP001583172">
    <property type="component" value="Unassembled WGS sequence"/>
</dbReference>
<dbReference type="EMBL" id="JAZGSY010000060">
    <property type="protein sequence ID" value="KAL1841905.1"/>
    <property type="molecule type" value="Genomic_DNA"/>
</dbReference>
<evidence type="ECO:0000256" key="2">
    <source>
        <dbReference type="ARBA" id="ARBA00022857"/>
    </source>
</evidence>
<reference evidence="4 5" key="1">
    <citation type="journal article" date="2024" name="Commun. Biol.">
        <title>Comparative genomic analysis of thermophilic fungi reveals convergent evolutionary adaptations and gene losses.</title>
        <authorList>
            <person name="Steindorff A.S."/>
            <person name="Aguilar-Pontes M.V."/>
            <person name="Robinson A.J."/>
            <person name="Andreopoulos B."/>
            <person name="LaButti K."/>
            <person name="Kuo A."/>
            <person name="Mondo S."/>
            <person name="Riley R."/>
            <person name="Otillar R."/>
            <person name="Haridas S."/>
            <person name="Lipzen A."/>
            <person name="Grimwood J."/>
            <person name="Schmutz J."/>
            <person name="Clum A."/>
            <person name="Reid I.D."/>
            <person name="Moisan M.C."/>
            <person name="Butler G."/>
            <person name="Nguyen T.T.M."/>
            <person name="Dewar K."/>
            <person name="Conant G."/>
            <person name="Drula E."/>
            <person name="Henrissat B."/>
            <person name="Hansel C."/>
            <person name="Singer S."/>
            <person name="Hutchinson M.I."/>
            <person name="de Vries R.P."/>
            <person name="Natvig D.O."/>
            <person name="Powell A.J."/>
            <person name="Tsang A."/>
            <person name="Grigoriev I.V."/>
        </authorList>
    </citation>
    <scope>NUCLEOTIDE SEQUENCE [LARGE SCALE GENOMIC DNA]</scope>
    <source>
        <strain evidence="4 5">CBS 620.91</strain>
    </source>
</reference>
<dbReference type="SUPFAM" id="SSF51735">
    <property type="entry name" value="NAD(P)-binding Rossmann-fold domains"/>
    <property type="match status" value="1"/>
</dbReference>
<keyword evidence="5" id="KW-1185">Reference proteome</keyword>
<dbReference type="PANTHER" id="PTHR42748:SF31">
    <property type="entry name" value="NMRA-LIKE DOMAIN-CONTAINING PROTEIN-RELATED"/>
    <property type="match status" value="1"/>
</dbReference>
<accession>A0ABR3VJ34</accession>
<dbReference type="PANTHER" id="PTHR42748">
    <property type="entry name" value="NITROGEN METABOLITE REPRESSION PROTEIN NMRA FAMILY MEMBER"/>
    <property type="match status" value="1"/>
</dbReference>
<dbReference type="InterPro" id="IPR008030">
    <property type="entry name" value="NmrA-like"/>
</dbReference>
<dbReference type="InterPro" id="IPR036291">
    <property type="entry name" value="NAD(P)-bd_dom_sf"/>
</dbReference>
<comment type="similarity">
    <text evidence="1">Belongs to the NmrA-type oxidoreductase family.</text>
</comment>
<evidence type="ECO:0000256" key="1">
    <source>
        <dbReference type="ARBA" id="ARBA00006328"/>
    </source>
</evidence>
<name>A0ABR3VJ34_HUMIN</name>
<gene>
    <name evidence="4" type="ORF">VTJ49DRAFT_6427</name>
</gene>
<proteinExistence type="inferred from homology"/>
<dbReference type="InterPro" id="IPR051164">
    <property type="entry name" value="NmrA-like_oxidored"/>
</dbReference>
<evidence type="ECO:0000259" key="3">
    <source>
        <dbReference type="Pfam" id="PF05368"/>
    </source>
</evidence>
<protein>
    <recommendedName>
        <fullName evidence="3">NmrA-like domain-containing protein</fullName>
    </recommendedName>
</protein>
<sequence>MSKLLTVFGATGNQGGSVIKTILADPELSKEFQIRAVTRNASKPAARSLAEQGIEVKTADMNSKDSVASVIAGSHTVFLVTNFWETRSLEAEVSQGRNVADAARDAGVSQLIFSSLLDVSEHTGGRLAHVPHFDAKAAVERYIRSICAASSSSSSSTDEGGPGLGACTFVLPGYFMSNLPDMLRLVRQGDESASSLPADEGMFTLAYPFGPETRIPLIDPAEDTGKFVKAAIKHAAELNGKRLLAAAGYYTPERILEEFEEVTGNKTAFMQVSPEQYRAYLPANVAQEMLETHLFIADPGYYAGESLEESLKLLDEKPTTWKEFVRRSNASGAFQG</sequence>
<comment type="caution">
    <text evidence="4">The sequence shown here is derived from an EMBL/GenBank/DDBJ whole genome shotgun (WGS) entry which is preliminary data.</text>
</comment>
<dbReference type="Gene3D" id="3.40.50.720">
    <property type="entry name" value="NAD(P)-binding Rossmann-like Domain"/>
    <property type="match status" value="1"/>
</dbReference>
<dbReference type="CDD" id="cd05251">
    <property type="entry name" value="NmrA_like_SDR_a"/>
    <property type="match status" value="1"/>
</dbReference>